<keyword evidence="1" id="KW-0732">Signal</keyword>
<accession>W2LUB9</accession>
<dbReference type="Proteomes" id="UP000054423">
    <property type="component" value="Unassembled WGS sequence"/>
</dbReference>
<gene>
    <name evidence="2" type="ORF">L917_03024</name>
</gene>
<proteinExistence type="predicted"/>
<sequence>MTPDLGGRPRRTALARLITLAFLLLQSFHTGHRFSGAMLALRCHAMSLATGIDYIAIGNVEGVRTTLAKRFRLPLDQVGAVVPCLLAVLSCTGHFNASSSSRDPCNSIGSAR</sequence>
<organism evidence="2">
    <name type="scientific">Phytophthora nicotianae</name>
    <name type="common">Potato buckeye rot agent</name>
    <name type="synonym">Phytophthora parasitica</name>
    <dbReference type="NCBI Taxonomy" id="4792"/>
    <lineage>
        <taxon>Eukaryota</taxon>
        <taxon>Sar</taxon>
        <taxon>Stramenopiles</taxon>
        <taxon>Oomycota</taxon>
        <taxon>Peronosporomycetes</taxon>
        <taxon>Peronosporales</taxon>
        <taxon>Peronosporaceae</taxon>
        <taxon>Phytophthora</taxon>
    </lineage>
</organism>
<evidence type="ECO:0000313" key="2">
    <source>
        <dbReference type="EMBL" id="ETM00241.1"/>
    </source>
</evidence>
<name>W2LUB9_PHYNI</name>
<protein>
    <submittedName>
        <fullName evidence="2">Uncharacterized protein</fullName>
    </submittedName>
</protein>
<reference evidence="2" key="1">
    <citation type="submission" date="2013-11" db="EMBL/GenBank/DDBJ databases">
        <title>The Genome Sequence of Phytophthora parasitica CHvinca01.</title>
        <authorList>
            <consortium name="The Broad Institute Genomics Platform"/>
            <person name="Russ C."/>
            <person name="Tyler B."/>
            <person name="Panabieres F."/>
            <person name="Shan W."/>
            <person name="Tripathy S."/>
            <person name="Grunwald N."/>
            <person name="Machado M."/>
            <person name="Johnson C.S."/>
            <person name="Arredondo F."/>
            <person name="Hong C."/>
            <person name="Coffey M."/>
            <person name="Young S.K."/>
            <person name="Zeng Q."/>
            <person name="Gargeya S."/>
            <person name="Fitzgerald M."/>
            <person name="Abouelleil A."/>
            <person name="Alvarado L."/>
            <person name="Chapman S.B."/>
            <person name="Gainer-Dewar J."/>
            <person name="Goldberg J."/>
            <person name="Griggs A."/>
            <person name="Gujja S."/>
            <person name="Hansen M."/>
            <person name="Howarth C."/>
            <person name="Imamovic A."/>
            <person name="Ireland A."/>
            <person name="Larimer J."/>
            <person name="McCowan C."/>
            <person name="Murphy C."/>
            <person name="Pearson M."/>
            <person name="Poon T.W."/>
            <person name="Priest M."/>
            <person name="Roberts A."/>
            <person name="Saif S."/>
            <person name="Shea T."/>
            <person name="Sykes S."/>
            <person name="Wortman J."/>
            <person name="Nusbaum C."/>
            <person name="Birren B."/>
        </authorList>
    </citation>
    <scope>NUCLEOTIDE SEQUENCE [LARGE SCALE GENOMIC DNA]</scope>
    <source>
        <strain evidence="2">CHvinca01</strain>
    </source>
</reference>
<dbReference type="AlphaFoldDB" id="W2LUB9"/>
<dbReference type="EMBL" id="KI678108">
    <property type="protein sequence ID" value="ETM00241.1"/>
    <property type="molecule type" value="Genomic_DNA"/>
</dbReference>
<feature type="signal peptide" evidence="1">
    <location>
        <begin position="1"/>
        <end position="33"/>
    </location>
</feature>
<feature type="chain" id="PRO_5004819509" evidence="1">
    <location>
        <begin position="34"/>
        <end position="112"/>
    </location>
</feature>
<evidence type="ECO:0000256" key="1">
    <source>
        <dbReference type="SAM" id="SignalP"/>
    </source>
</evidence>